<proteinExistence type="predicted"/>
<name>A0A1C7Z4S6_PSESX</name>
<sequence length="60" mass="6978">MSEQFMMGVAVFESWQKGIKYCSSCGSPSNPTYNVISYGEPYFHLFGRQERVWFRVTVVD</sequence>
<protein>
    <submittedName>
        <fullName evidence="1">Uncharacterized protein</fullName>
    </submittedName>
</protein>
<accession>A0A1C7Z4S6</accession>
<dbReference type="EMBL" id="LGSI01000049">
    <property type="protein sequence ID" value="OCR24160.1"/>
    <property type="molecule type" value="Genomic_DNA"/>
</dbReference>
<dbReference type="AlphaFoldDB" id="A0A1C7Z4S6"/>
<reference evidence="1 2" key="1">
    <citation type="submission" date="2015-07" db="EMBL/GenBank/DDBJ databases">
        <title>Draft genome sequence of a diazotrophic, plant growth-promoting rhizobacterium of the Pseudomonas syringae complex.</title>
        <authorList>
            <person name="Patten C.L."/>
            <person name="Jeong H."/>
        </authorList>
    </citation>
    <scope>NUCLEOTIDE SEQUENCE [LARGE SCALE GENOMIC DNA]</scope>
    <source>
        <strain evidence="1 2">GR12-2</strain>
    </source>
</reference>
<dbReference type="Proteomes" id="UP000093104">
    <property type="component" value="Unassembled WGS sequence"/>
</dbReference>
<comment type="caution">
    <text evidence="1">The sequence shown here is derived from an EMBL/GenBank/DDBJ whole genome shotgun (WGS) entry which is preliminary data.</text>
</comment>
<gene>
    <name evidence="1" type="ORF">AFK24_15490</name>
</gene>
<organism evidence="1 2">
    <name type="scientific">Pseudomonas syringae</name>
    <dbReference type="NCBI Taxonomy" id="317"/>
    <lineage>
        <taxon>Bacteria</taxon>
        <taxon>Pseudomonadati</taxon>
        <taxon>Pseudomonadota</taxon>
        <taxon>Gammaproteobacteria</taxon>
        <taxon>Pseudomonadales</taxon>
        <taxon>Pseudomonadaceae</taxon>
        <taxon>Pseudomonas</taxon>
    </lineage>
</organism>
<evidence type="ECO:0000313" key="1">
    <source>
        <dbReference type="EMBL" id="OCR24160.1"/>
    </source>
</evidence>
<evidence type="ECO:0000313" key="2">
    <source>
        <dbReference type="Proteomes" id="UP000093104"/>
    </source>
</evidence>